<feature type="domain" description="HpcH/HpaI aldolase/citrate lyase" evidence="4">
    <location>
        <begin position="11"/>
        <end position="228"/>
    </location>
</feature>
<accession>A0ABW0KND2</accession>
<dbReference type="InterPro" id="IPR015813">
    <property type="entry name" value="Pyrv/PenolPyrv_kinase-like_dom"/>
</dbReference>
<gene>
    <name evidence="5" type="ORF">ACFQDI_05160</name>
</gene>
<dbReference type="RefSeq" id="WP_377164099.1">
    <property type="nucleotide sequence ID" value="NZ_JBHSMQ010000001.1"/>
</dbReference>
<dbReference type="PANTHER" id="PTHR30502">
    <property type="entry name" value="2-KETO-3-DEOXY-L-RHAMNONATE ALDOLASE"/>
    <property type="match status" value="1"/>
</dbReference>
<dbReference type="SUPFAM" id="SSF51621">
    <property type="entry name" value="Phosphoenolpyruvate/pyruvate domain"/>
    <property type="match status" value="1"/>
</dbReference>
<dbReference type="Pfam" id="PF03328">
    <property type="entry name" value="HpcH_HpaI"/>
    <property type="match status" value="1"/>
</dbReference>
<sequence>MQTEARSSDLQLGTWLQTGSPIVAELADLSGFDWLLIDLEHGCGTEAAVLSQIQVIRHAAAIVRVGAPHPELIARSLDWGAAGIMVPMVSTAEKAAACVRAMRYPPHGDRGLAGMVRAYDYGLHRDMPKPVFYAQIETIEGVENARAIAAVEGVDVLFIGPMDLKLQLQSYPERARHDFAACLREVASAAREAGKACGLLCRQTDDFSELQALGFTHLAIETDITLLRESYRNVIQPLRGKKA</sequence>
<proteinExistence type="inferred from homology"/>
<dbReference type="InterPro" id="IPR040442">
    <property type="entry name" value="Pyrv_kinase-like_dom_sf"/>
</dbReference>
<reference evidence="6" key="1">
    <citation type="journal article" date="2019" name="Int. J. Syst. Evol. Microbiol.">
        <title>The Global Catalogue of Microorganisms (GCM) 10K type strain sequencing project: providing services to taxonomists for standard genome sequencing and annotation.</title>
        <authorList>
            <consortium name="The Broad Institute Genomics Platform"/>
            <consortium name="The Broad Institute Genome Sequencing Center for Infectious Disease"/>
            <person name="Wu L."/>
            <person name="Ma J."/>
        </authorList>
    </citation>
    <scope>NUCLEOTIDE SEQUENCE [LARGE SCALE GENOMIC DNA]</scope>
    <source>
        <strain evidence="6">CGMCC 4.1469</strain>
    </source>
</reference>
<dbReference type="Gene3D" id="3.20.20.60">
    <property type="entry name" value="Phosphoenolpyruvate-binding domains"/>
    <property type="match status" value="1"/>
</dbReference>
<organism evidence="5 6">
    <name type="scientific">Prosthecobacter fluviatilis</name>
    <dbReference type="NCBI Taxonomy" id="445931"/>
    <lineage>
        <taxon>Bacteria</taxon>
        <taxon>Pseudomonadati</taxon>
        <taxon>Verrucomicrobiota</taxon>
        <taxon>Verrucomicrobiia</taxon>
        <taxon>Verrucomicrobiales</taxon>
        <taxon>Verrucomicrobiaceae</taxon>
        <taxon>Prosthecobacter</taxon>
    </lineage>
</organism>
<evidence type="ECO:0000313" key="5">
    <source>
        <dbReference type="EMBL" id="MFC5454236.1"/>
    </source>
</evidence>
<keyword evidence="2" id="KW-0479">Metal-binding</keyword>
<keyword evidence="3 5" id="KW-0456">Lyase</keyword>
<dbReference type="InterPro" id="IPR005000">
    <property type="entry name" value="Aldolase/citrate-lyase_domain"/>
</dbReference>
<dbReference type="EMBL" id="JBHSMQ010000001">
    <property type="protein sequence ID" value="MFC5454236.1"/>
    <property type="molecule type" value="Genomic_DNA"/>
</dbReference>
<keyword evidence="6" id="KW-1185">Reference proteome</keyword>
<evidence type="ECO:0000256" key="1">
    <source>
        <dbReference type="ARBA" id="ARBA00005568"/>
    </source>
</evidence>
<name>A0ABW0KND2_9BACT</name>
<evidence type="ECO:0000313" key="6">
    <source>
        <dbReference type="Proteomes" id="UP001596052"/>
    </source>
</evidence>
<dbReference type="Proteomes" id="UP001596052">
    <property type="component" value="Unassembled WGS sequence"/>
</dbReference>
<evidence type="ECO:0000259" key="4">
    <source>
        <dbReference type="Pfam" id="PF03328"/>
    </source>
</evidence>
<dbReference type="GO" id="GO:0016829">
    <property type="term" value="F:lyase activity"/>
    <property type="evidence" value="ECO:0007669"/>
    <property type="project" value="UniProtKB-KW"/>
</dbReference>
<dbReference type="InterPro" id="IPR050251">
    <property type="entry name" value="HpcH-HpaI_aldolase"/>
</dbReference>
<evidence type="ECO:0000256" key="3">
    <source>
        <dbReference type="ARBA" id="ARBA00023239"/>
    </source>
</evidence>
<evidence type="ECO:0000256" key="2">
    <source>
        <dbReference type="ARBA" id="ARBA00022723"/>
    </source>
</evidence>
<comment type="caution">
    <text evidence="5">The sequence shown here is derived from an EMBL/GenBank/DDBJ whole genome shotgun (WGS) entry which is preliminary data.</text>
</comment>
<comment type="similarity">
    <text evidence="1">Belongs to the HpcH/HpaI aldolase family.</text>
</comment>
<protein>
    <submittedName>
        <fullName evidence="5">HpcH/HpaI aldolase/citrate lyase family protein</fullName>
    </submittedName>
</protein>
<dbReference type="PANTHER" id="PTHR30502:SF0">
    <property type="entry name" value="PHOSPHOENOLPYRUVATE CARBOXYLASE FAMILY PROTEIN"/>
    <property type="match status" value="1"/>
</dbReference>